<dbReference type="FunFam" id="3.20.20.80:FF:000056">
    <property type="entry name" value="Pancreatic alpha-amylase"/>
    <property type="match status" value="1"/>
</dbReference>
<evidence type="ECO:0000256" key="10">
    <source>
        <dbReference type="ARBA" id="ARBA00023214"/>
    </source>
</evidence>
<comment type="cofactor">
    <cofactor evidence="3">
        <name>chloride</name>
        <dbReference type="ChEBI" id="CHEBI:17996"/>
    </cofactor>
</comment>
<dbReference type="GO" id="GO:0005975">
    <property type="term" value="P:carbohydrate metabolic process"/>
    <property type="evidence" value="ECO:0007669"/>
    <property type="project" value="InterPro"/>
</dbReference>
<dbReference type="InterPro" id="IPR006046">
    <property type="entry name" value="Alpha_amylase"/>
</dbReference>
<comment type="subunit">
    <text evidence="5">Monomer.</text>
</comment>
<sequence>MFRYRLKIELAMVIRCLLAFLCVANIVNGSYHEPKTVEGRSVLVHLFEWKWKDIAEECEQFLGPYGFGGVQVSPPNENGIVWEPQWDPTIKRPWYERYQPVSYKIATRSGNESEFRDMVRRCNNAGVRIYADAVINHMTGNIGKGKGTGGSSFDPEARQYYGVPYGPSDFNSHEECSSESGNIESYQDKYQIRNCMLSGLADLKLSKEYVRGKIVEYLNFLIDIGVAGFRIDASKHMWPGDLKIIYRRLKDLNTEYFSINTRPFIFQEVIDMGGGEAVRAEEYISLGRVTEFRFGKHLGDVIRKNYNQRLKYLKNFGEEWGMVSGHDALTFIDNHDNQRGHGAGGYGSVLTFFDSRMYKMATAFMLAWPYGLPRIMSSYKWPRNIESGKDKNDWIGPPHDNEFNIKPVIRHPDFTCGNGWVCEHRWRQIYSMVKFHNVAGFEPVTFWWDNDYQQIAFGRRGKGFLAINNENYSMDQTLPTGLPPGTYCDVISGKVEDNKCTGRSVNVGHDGKAKIFVDSTWEDPMLAIHVEAKLN</sequence>
<evidence type="ECO:0000259" key="17">
    <source>
        <dbReference type="SMART" id="SM00642"/>
    </source>
</evidence>
<comment type="similarity">
    <text evidence="4 13">Belongs to the glycosyl hydrolase 13 family.</text>
</comment>
<keyword evidence="10" id="KW-0868">Chloride</keyword>
<evidence type="ECO:0000256" key="3">
    <source>
        <dbReference type="ARBA" id="ARBA00001923"/>
    </source>
</evidence>
<evidence type="ECO:0000256" key="13">
    <source>
        <dbReference type="RuleBase" id="RU003615"/>
    </source>
</evidence>
<dbReference type="Gene3D" id="3.20.20.80">
    <property type="entry name" value="Glycosidases"/>
    <property type="match status" value="1"/>
</dbReference>
<feature type="domain" description="Glycosyl hydrolase family 13 catalytic" evidence="17">
    <location>
        <begin position="41"/>
        <end position="436"/>
    </location>
</feature>
<evidence type="ECO:0000256" key="1">
    <source>
        <dbReference type="ARBA" id="ARBA00000548"/>
    </source>
</evidence>
<dbReference type="SUPFAM" id="SSF51445">
    <property type="entry name" value="(Trans)glycosidases"/>
    <property type="match status" value="1"/>
</dbReference>
<reference evidence="18" key="1">
    <citation type="submission" date="2016-11" db="EMBL/GenBank/DDBJ databases">
        <title>Venom-gland transcriptomics and venom proteomics of the black-back scorpion (Hadrurus spadix) reveal detectability challenges and an unexplored realm of animal toxin diversity.</title>
        <authorList>
            <person name="Rokyta D.R."/>
            <person name="Ward M.J."/>
        </authorList>
    </citation>
    <scope>NUCLEOTIDE SEQUENCE</scope>
    <source>
        <tissue evidence="18">Venom gland</tissue>
    </source>
</reference>
<comment type="cofactor">
    <cofactor evidence="2">
        <name>Ca(2+)</name>
        <dbReference type="ChEBI" id="CHEBI:29108"/>
    </cofactor>
</comment>
<accession>A0A1W7RB82</accession>
<dbReference type="SMART" id="SM00642">
    <property type="entry name" value="Aamy"/>
    <property type="match status" value="1"/>
</dbReference>
<dbReference type="PANTHER" id="PTHR43447">
    <property type="entry name" value="ALPHA-AMYLASE"/>
    <property type="match status" value="1"/>
</dbReference>
<dbReference type="InterPro" id="IPR006048">
    <property type="entry name" value="A-amylase/branching_C"/>
</dbReference>
<evidence type="ECO:0000256" key="5">
    <source>
        <dbReference type="ARBA" id="ARBA00011245"/>
    </source>
</evidence>
<evidence type="ECO:0000256" key="9">
    <source>
        <dbReference type="ARBA" id="ARBA00022837"/>
    </source>
</evidence>
<name>A0A1W7RB82_9SCOR</name>
<evidence type="ECO:0000256" key="8">
    <source>
        <dbReference type="ARBA" id="ARBA00022801"/>
    </source>
</evidence>
<dbReference type="InterPro" id="IPR017853">
    <property type="entry name" value="GH"/>
</dbReference>
<evidence type="ECO:0000256" key="11">
    <source>
        <dbReference type="ARBA" id="ARBA00023277"/>
    </source>
</evidence>
<keyword evidence="7" id="KW-0479">Metal-binding</keyword>
<dbReference type="GO" id="GO:0004556">
    <property type="term" value="F:alpha-amylase activity"/>
    <property type="evidence" value="ECO:0007669"/>
    <property type="project" value="UniProtKB-UniRule"/>
</dbReference>
<dbReference type="EC" id="3.2.1.1" evidence="6 14"/>
<feature type="signal peptide" evidence="15">
    <location>
        <begin position="1"/>
        <end position="29"/>
    </location>
</feature>
<keyword evidence="9" id="KW-0106">Calcium</keyword>
<evidence type="ECO:0000259" key="16">
    <source>
        <dbReference type="SMART" id="SM00632"/>
    </source>
</evidence>
<evidence type="ECO:0000256" key="2">
    <source>
        <dbReference type="ARBA" id="ARBA00001913"/>
    </source>
</evidence>
<dbReference type="EMBL" id="GFAH01000006">
    <property type="protein sequence ID" value="JAV48383.1"/>
    <property type="molecule type" value="Transcribed_RNA"/>
</dbReference>
<feature type="chain" id="PRO_5012619600" description="Alpha-amylase" evidence="15">
    <location>
        <begin position="30"/>
        <end position="535"/>
    </location>
</feature>
<dbReference type="SMART" id="SM00632">
    <property type="entry name" value="Aamy_C"/>
    <property type="match status" value="1"/>
</dbReference>
<organism evidence="18">
    <name type="scientific">Hadrurus spadix</name>
    <dbReference type="NCBI Taxonomy" id="141984"/>
    <lineage>
        <taxon>Eukaryota</taxon>
        <taxon>Metazoa</taxon>
        <taxon>Ecdysozoa</taxon>
        <taxon>Arthropoda</taxon>
        <taxon>Chelicerata</taxon>
        <taxon>Arachnida</taxon>
        <taxon>Scorpiones</taxon>
        <taxon>Iurida</taxon>
        <taxon>Iuroidea</taxon>
        <taxon>Hadrurus</taxon>
    </lineage>
</organism>
<evidence type="ECO:0000256" key="12">
    <source>
        <dbReference type="ARBA" id="ARBA00023295"/>
    </source>
</evidence>
<keyword evidence="11 14" id="KW-0119">Carbohydrate metabolism</keyword>
<comment type="catalytic activity">
    <reaction evidence="1 14">
        <text>Endohydrolysis of (1-&gt;4)-alpha-D-glucosidic linkages in polysaccharides containing three or more (1-&gt;4)-alpha-linked D-glucose units.</text>
        <dbReference type="EC" id="3.2.1.1"/>
    </reaction>
</comment>
<dbReference type="CDD" id="cd11317">
    <property type="entry name" value="AmyAc_bac_euk_AmyA"/>
    <property type="match status" value="1"/>
</dbReference>
<dbReference type="GO" id="GO:0046872">
    <property type="term" value="F:metal ion binding"/>
    <property type="evidence" value="ECO:0007669"/>
    <property type="project" value="UniProtKB-KW"/>
</dbReference>
<dbReference type="Gene3D" id="2.60.40.1180">
    <property type="entry name" value="Golgi alpha-mannosidase II"/>
    <property type="match status" value="1"/>
</dbReference>
<proteinExistence type="inferred from homology"/>
<evidence type="ECO:0000256" key="14">
    <source>
        <dbReference type="RuleBase" id="RU361134"/>
    </source>
</evidence>
<keyword evidence="15" id="KW-0732">Signal</keyword>
<dbReference type="AlphaFoldDB" id="A0A1W7RB82"/>
<evidence type="ECO:0000256" key="7">
    <source>
        <dbReference type="ARBA" id="ARBA00022723"/>
    </source>
</evidence>
<keyword evidence="12 14" id="KW-0326">Glycosidase</keyword>
<dbReference type="SUPFAM" id="SSF51011">
    <property type="entry name" value="Glycosyl hydrolase domain"/>
    <property type="match status" value="1"/>
</dbReference>
<keyword evidence="8 14" id="KW-0378">Hydrolase</keyword>
<evidence type="ECO:0000313" key="18">
    <source>
        <dbReference type="EMBL" id="JAV48383.1"/>
    </source>
</evidence>
<dbReference type="InterPro" id="IPR006047">
    <property type="entry name" value="GH13_cat_dom"/>
</dbReference>
<dbReference type="InterPro" id="IPR031319">
    <property type="entry name" value="A-amylase_C"/>
</dbReference>
<evidence type="ECO:0000256" key="15">
    <source>
        <dbReference type="SAM" id="SignalP"/>
    </source>
</evidence>
<protein>
    <recommendedName>
        <fullName evidence="6 14">Alpha-amylase</fullName>
        <ecNumber evidence="6 14">3.2.1.1</ecNumber>
    </recommendedName>
</protein>
<evidence type="ECO:0000256" key="4">
    <source>
        <dbReference type="ARBA" id="ARBA00008061"/>
    </source>
</evidence>
<evidence type="ECO:0000256" key="6">
    <source>
        <dbReference type="ARBA" id="ARBA00012595"/>
    </source>
</evidence>
<dbReference type="Pfam" id="PF00128">
    <property type="entry name" value="Alpha-amylase"/>
    <property type="match status" value="1"/>
</dbReference>
<dbReference type="Pfam" id="PF02806">
    <property type="entry name" value="Alpha-amylase_C"/>
    <property type="match status" value="1"/>
</dbReference>
<feature type="domain" description="Alpha-amylase C-terminal" evidence="16">
    <location>
        <begin position="445"/>
        <end position="533"/>
    </location>
</feature>
<dbReference type="InterPro" id="IPR013780">
    <property type="entry name" value="Glyco_hydro_b"/>
</dbReference>
<dbReference type="PRINTS" id="PR00110">
    <property type="entry name" value="ALPHAAMYLASE"/>
</dbReference>